<evidence type="ECO:0000256" key="14">
    <source>
        <dbReference type="ARBA" id="ARBA00023306"/>
    </source>
</evidence>
<comment type="function">
    <text evidence="16">Catalyzes cross-linking of the peptidoglycan cell wall at the division septum.</text>
</comment>
<comment type="subcellular location">
    <subcellularLocation>
        <location evidence="16">Cell inner membrane</location>
        <topology evidence="16">Single-pass membrane protein</topology>
    </subcellularLocation>
    <subcellularLocation>
        <location evidence="1">Membrane</location>
    </subcellularLocation>
</comment>
<dbReference type="GO" id="GO:0008360">
    <property type="term" value="P:regulation of cell shape"/>
    <property type="evidence" value="ECO:0007669"/>
    <property type="project" value="UniProtKB-KW"/>
</dbReference>
<dbReference type="GO" id="GO:0009252">
    <property type="term" value="P:peptidoglycan biosynthetic process"/>
    <property type="evidence" value="ECO:0007669"/>
    <property type="project" value="UniProtKB-UniRule"/>
</dbReference>
<sequence length="611" mass="66500">MKLSLLEWIERSVLAVWEKIADFLAKDREARKAAPEHAADPLIIIPIPKNRTYLAFFGILMLFFILAGRTFYLQVFNNDFLQNEGEKRFARTITIQGPRGEILDRNGIVLASSQPCRSVWADPALVPRSTKEEKQQLRELAKLLGIKYSELLKKLDHSSSPNFVYLARNRDLGLAEAVGALRIPGIGMSPEMRRRYPDGPAMAHIVGYTGADDHGQEGVELARDHVLAGRAGSRRVIRDRHGRIVDDVWAKESEAGTDVTLAIDSRVQFIAYEALRAAIERHQAKAGAVVVADVNTGEIIALANEPTYDPNDRSTVLFERVRNRVLTDQFEPGSTMKPFAIAKALDMGLVDPLTTIQTSPGKLTIGDRTIGDTHDYGLLTVAEVVAKSSNIGTAKIALEISPQTLYETYSELGFGNAPKIGFPGATSGRLRPGKTWRPVEQATISYGHGVTVSLMQLVKAYTALARNGDVIDLTLFKRMPGETAAGTQVFKPETARRMRAMMMVTVKRGGTASNVNVAGYSVAGKTGTANKVKNGQYTRDVVASFVGIVPATQPRFIVAVMVDEPKKGRFGGLVAAPVFNEVATGALRTLMVSPDDKTAPAGGGLLAKVRH</sequence>
<dbReference type="UniPathway" id="UPA00219"/>
<dbReference type="GO" id="GO:0008955">
    <property type="term" value="F:peptidoglycan glycosyltransferase activity"/>
    <property type="evidence" value="ECO:0007669"/>
    <property type="project" value="InterPro"/>
</dbReference>
<dbReference type="GO" id="GO:0005886">
    <property type="term" value="C:plasma membrane"/>
    <property type="evidence" value="ECO:0007669"/>
    <property type="project" value="UniProtKB-SubCell"/>
</dbReference>
<name>K1JSE1_9BURK</name>
<evidence type="ECO:0000256" key="4">
    <source>
        <dbReference type="ARBA" id="ARBA00022618"/>
    </source>
</evidence>
<feature type="domain" description="Penicillin-binding protein transpeptidase" evidence="17">
    <location>
        <begin position="287"/>
        <end position="582"/>
    </location>
</feature>
<feature type="active site" description="Acyl-ester intermediate" evidence="16">
    <location>
        <position position="334"/>
    </location>
</feature>
<evidence type="ECO:0000256" key="12">
    <source>
        <dbReference type="ARBA" id="ARBA00023136"/>
    </source>
</evidence>
<dbReference type="InterPro" id="IPR036138">
    <property type="entry name" value="PBP_dimer_sf"/>
</dbReference>
<dbReference type="Gene3D" id="3.30.450.330">
    <property type="match status" value="1"/>
</dbReference>
<dbReference type="Pfam" id="PF00905">
    <property type="entry name" value="Transpeptidase"/>
    <property type="match status" value="1"/>
</dbReference>
<keyword evidence="4 16" id="KW-0132">Cell division</keyword>
<evidence type="ECO:0000256" key="13">
    <source>
        <dbReference type="ARBA" id="ARBA00023210"/>
    </source>
</evidence>
<dbReference type="OrthoDB" id="9789078at2"/>
<dbReference type="PANTHER" id="PTHR30627:SF1">
    <property type="entry name" value="PEPTIDOGLYCAN D,D-TRANSPEPTIDASE FTSI"/>
    <property type="match status" value="1"/>
</dbReference>
<evidence type="ECO:0000256" key="9">
    <source>
        <dbReference type="ARBA" id="ARBA00022960"/>
    </source>
</evidence>
<dbReference type="Proteomes" id="UP000005835">
    <property type="component" value="Unassembled WGS sequence"/>
</dbReference>
<evidence type="ECO:0000256" key="5">
    <source>
        <dbReference type="ARBA" id="ARBA00022645"/>
    </source>
</evidence>
<dbReference type="SUPFAM" id="SSF56519">
    <property type="entry name" value="Penicillin binding protein dimerisation domain"/>
    <property type="match status" value="1"/>
</dbReference>
<dbReference type="GO" id="GO:0071555">
    <property type="term" value="P:cell wall organization"/>
    <property type="evidence" value="ECO:0007669"/>
    <property type="project" value="UniProtKB-KW"/>
</dbReference>
<feature type="transmembrane region" description="Helical" evidence="16">
    <location>
        <begin position="53"/>
        <end position="72"/>
    </location>
</feature>
<dbReference type="PATRIC" id="fig|742823.3.peg.1659"/>
<dbReference type="Gene3D" id="3.40.710.10">
    <property type="entry name" value="DD-peptidase/beta-lactamase superfamily"/>
    <property type="match status" value="1"/>
</dbReference>
<dbReference type="Pfam" id="PF03717">
    <property type="entry name" value="PBP_dimer"/>
    <property type="match status" value="1"/>
</dbReference>
<dbReference type="RefSeq" id="WP_005435979.1">
    <property type="nucleotide sequence ID" value="NZ_JH815518.1"/>
</dbReference>
<keyword evidence="13 16" id="KW-0717">Septation</keyword>
<dbReference type="EC" id="3.4.16.4" evidence="16"/>
<keyword evidence="3 16" id="KW-0997">Cell inner membrane</keyword>
<keyword evidence="8 16" id="KW-0378">Hydrolase</keyword>
<keyword evidence="6 16" id="KW-0645">Protease</keyword>
<comment type="pathway">
    <text evidence="16">Cell wall biogenesis; peptidoglycan biosynthesis.</text>
</comment>
<keyword evidence="20" id="KW-1185">Reference proteome</keyword>
<proteinExistence type="inferred from homology"/>
<organism evidence="19 20">
    <name type="scientific">Sutterella wadsworthensis 2_1_59BFAA</name>
    <dbReference type="NCBI Taxonomy" id="742823"/>
    <lineage>
        <taxon>Bacteria</taxon>
        <taxon>Pseudomonadati</taxon>
        <taxon>Pseudomonadota</taxon>
        <taxon>Betaproteobacteria</taxon>
        <taxon>Burkholderiales</taxon>
        <taxon>Sutterellaceae</taxon>
        <taxon>Sutterella</taxon>
    </lineage>
</organism>
<keyword evidence="11 16" id="KW-1133">Transmembrane helix</keyword>
<dbReference type="SUPFAM" id="SSF56601">
    <property type="entry name" value="beta-lactamase/transpeptidase-like"/>
    <property type="match status" value="1"/>
</dbReference>
<evidence type="ECO:0000256" key="1">
    <source>
        <dbReference type="ARBA" id="ARBA00004370"/>
    </source>
</evidence>
<dbReference type="InterPro" id="IPR037532">
    <property type="entry name" value="FtsI_transpept"/>
</dbReference>
<evidence type="ECO:0000259" key="18">
    <source>
        <dbReference type="Pfam" id="PF03717"/>
    </source>
</evidence>
<evidence type="ECO:0000256" key="10">
    <source>
        <dbReference type="ARBA" id="ARBA00022984"/>
    </source>
</evidence>
<dbReference type="GO" id="GO:0043093">
    <property type="term" value="P:FtsZ-dependent cytokinesis"/>
    <property type="evidence" value="ECO:0007669"/>
    <property type="project" value="UniProtKB-UniRule"/>
</dbReference>
<dbReference type="GO" id="GO:0009002">
    <property type="term" value="F:serine-type D-Ala-D-Ala carboxypeptidase activity"/>
    <property type="evidence" value="ECO:0007669"/>
    <property type="project" value="UniProtKB-UniRule"/>
</dbReference>
<dbReference type="HAMAP" id="MF_02080">
    <property type="entry name" value="FtsI_transpept"/>
    <property type="match status" value="1"/>
</dbReference>
<dbReference type="Gene3D" id="3.90.1310.10">
    <property type="entry name" value="Penicillin-binding protein 2a (Domain 2)"/>
    <property type="match status" value="1"/>
</dbReference>
<dbReference type="GO" id="GO:0000917">
    <property type="term" value="P:division septum assembly"/>
    <property type="evidence" value="ECO:0007669"/>
    <property type="project" value="UniProtKB-KW"/>
</dbReference>
<keyword evidence="12 16" id="KW-0472">Membrane</keyword>
<evidence type="ECO:0000256" key="8">
    <source>
        <dbReference type="ARBA" id="ARBA00022801"/>
    </source>
</evidence>
<dbReference type="EMBL" id="ADMG01000037">
    <property type="protein sequence ID" value="EKB30617.1"/>
    <property type="molecule type" value="Genomic_DNA"/>
</dbReference>
<evidence type="ECO:0000256" key="7">
    <source>
        <dbReference type="ARBA" id="ARBA00022692"/>
    </source>
</evidence>
<reference evidence="19 20" key="1">
    <citation type="submission" date="2012-05" db="EMBL/GenBank/DDBJ databases">
        <title>The Genome Sequence of Sutterella wadsworthensis 2_1_59BFAA.</title>
        <authorList>
            <consortium name="The Broad Institute Genome Sequencing Platform"/>
            <person name="Earl A."/>
            <person name="Ward D."/>
            <person name="Feldgarden M."/>
            <person name="Gevers D."/>
            <person name="Daigneault M."/>
            <person name="Strauss J."/>
            <person name="Allen-Vercoe E."/>
            <person name="Walker B."/>
            <person name="Young S.K."/>
            <person name="Zeng Q."/>
            <person name="Gargeya S."/>
            <person name="Fitzgerald M."/>
            <person name="Haas B."/>
            <person name="Abouelleil A."/>
            <person name="Alvarado L."/>
            <person name="Arachchi H.M."/>
            <person name="Berlin A.M."/>
            <person name="Chapman S.B."/>
            <person name="Goldberg J."/>
            <person name="Griggs A."/>
            <person name="Gujja S."/>
            <person name="Hansen M."/>
            <person name="Howarth C."/>
            <person name="Imamovic A."/>
            <person name="Larimer J."/>
            <person name="McCowen C."/>
            <person name="Montmayeur A."/>
            <person name="Murphy C."/>
            <person name="Neiman D."/>
            <person name="Pearson M."/>
            <person name="Priest M."/>
            <person name="Roberts A."/>
            <person name="Saif S."/>
            <person name="Shea T."/>
            <person name="Sisk P."/>
            <person name="Sykes S."/>
            <person name="Wortman J."/>
            <person name="Nusbaum C."/>
            <person name="Birren B."/>
        </authorList>
    </citation>
    <scope>NUCLEOTIDE SEQUENCE [LARGE SCALE GENOMIC DNA]</scope>
    <source>
        <strain evidence="19 20">2_1_59BFAA</strain>
    </source>
</reference>
<dbReference type="GO" id="GO:0006508">
    <property type="term" value="P:proteolysis"/>
    <property type="evidence" value="ECO:0007669"/>
    <property type="project" value="UniProtKB-KW"/>
</dbReference>
<evidence type="ECO:0000259" key="17">
    <source>
        <dbReference type="Pfam" id="PF00905"/>
    </source>
</evidence>
<dbReference type="InterPro" id="IPR050515">
    <property type="entry name" value="Beta-lactam/transpept"/>
</dbReference>
<dbReference type="eggNOG" id="COG0768">
    <property type="taxonomic scope" value="Bacteria"/>
</dbReference>
<evidence type="ECO:0000256" key="16">
    <source>
        <dbReference type="HAMAP-Rule" id="MF_02080"/>
    </source>
</evidence>
<dbReference type="GO" id="GO:0008658">
    <property type="term" value="F:penicillin binding"/>
    <property type="evidence" value="ECO:0007669"/>
    <property type="project" value="InterPro"/>
</dbReference>
<dbReference type="AlphaFoldDB" id="K1JSE1"/>
<comment type="similarity">
    <text evidence="16">Belongs to the transpeptidase family. FtsI subfamily.</text>
</comment>
<evidence type="ECO:0000256" key="15">
    <source>
        <dbReference type="ARBA" id="ARBA00023316"/>
    </source>
</evidence>
<evidence type="ECO:0000256" key="11">
    <source>
        <dbReference type="ARBA" id="ARBA00022989"/>
    </source>
</evidence>
<evidence type="ECO:0000256" key="3">
    <source>
        <dbReference type="ARBA" id="ARBA00022519"/>
    </source>
</evidence>
<feature type="domain" description="Penicillin-binding protein dimerisation" evidence="18">
    <location>
        <begin position="95"/>
        <end position="246"/>
    </location>
</feature>
<dbReference type="STRING" id="742823.HMPREF9465_01664"/>
<gene>
    <name evidence="16" type="primary">ftsI</name>
    <name evidence="19" type="ORF">HMPREF9465_01664</name>
</gene>
<dbReference type="InterPro" id="IPR012338">
    <property type="entry name" value="Beta-lactam/transpept-like"/>
</dbReference>
<dbReference type="InterPro" id="IPR001460">
    <property type="entry name" value="PCN-bd_Tpept"/>
</dbReference>
<keyword evidence="2 16" id="KW-1003">Cell membrane</keyword>
<protein>
    <recommendedName>
        <fullName evidence="16">Peptidoglycan D,D-transpeptidase FtsI</fullName>
        <ecNumber evidence="16">3.4.16.4</ecNumber>
    </recommendedName>
    <alternativeName>
        <fullName evidence="16">Penicillin-binding protein 3</fullName>
        <shortName evidence="16">PBP-3</shortName>
    </alternativeName>
</protein>
<evidence type="ECO:0000313" key="19">
    <source>
        <dbReference type="EMBL" id="EKB30617.1"/>
    </source>
</evidence>
<comment type="caution">
    <text evidence="19">The sequence shown here is derived from an EMBL/GenBank/DDBJ whole genome shotgun (WGS) entry which is preliminary data.</text>
</comment>
<comment type="catalytic activity">
    <reaction evidence="16">
        <text>Preferential cleavage: (Ac)2-L-Lys-D-Ala-|-D-Ala. Also transpeptidation of peptidyl-alanyl moieties that are N-acyl substituents of D-alanine.</text>
        <dbReference type="EC" id="3.4.16.4"/>
    </reaction>
</comment>
<dbReference type="InterPro" id="IPR005311">
    <property type="entry name" value="PBP_dimer"/>
</dbReference>
<accession>K1JSE1</accession>
<keyword evidence="14 16" id="KW-0131">Cell cycle</keyword>
<evidence type="ECO:0000256" key="6">
    <source>
        <dbReference type="ARBA" id="ARBA00022670"/>
    </source>
</evidence>
<evidence type="ECO:0000256" key="2">
    <source>
        <dbReference type="ARBA" id="ARBA00022475"/>
    </source>
</evidence>
<keyword evidence="7 16" id="KW-0812">Transmembrane</keyword>
<keyword evidence="9 16" id="KW-0133">Cell shape</keyword>
<dbReference type="PANTHER" id="PTHR30627">
    <property type="entry name" value="PEPTIDOGLYCAN D,D-TRANSPEPTIDASE"/>
    <property type="match status" value="1"/>
</dbReference>
<keyword evidence="15 16" id="KW-0961">Cell wall biogenesis/degradation</keyword>
<keyword evidence="5 16" id="KW-0121">Carboxypeptidase</keyword>
<dbReference type="HOGENOM" id="CLU_009289_6_2_4"/>
<evidence type="ECO:0000313" key="20">
    <source>
        <dbReference type="Proteomes" id="UP000005835"/>
    </source>
</evidence>
<keyword evidence="10 16" id="KW-0573">Peptidoglycan synthesis</keyword>